<dbReference type="EMBL" id="JACRJB010000031">
    <property type="protein sequence ID" value="MBI5130146.1"/>
    <property type="molecule type" value="Genomic_DNA"/>
</dbReference>
<reference evidence="1" key="1">
    <citation type="submission" date="2020-07" db="EMBL/GenBank/DDBJ databases">
        <title>Huge and variable diversity of episymbiotic CPR bacteria and DPANN archaea in groundwater ecosystems.</title>
        <authorList>
            <person name="He C.Y."/>
            <person name="Keren R."/>
            <person name="Whittaker M."/>
            <person name="Farag I.F."/>
            <person name="Doudna J."/>
            <person name="Cate J.H.D."/>
            <person name="Banfield J.F."/>
        </authorList>
    </citation>
    <scope>NUCLEOTIDE SEQUENCE</scope>
    <source>
        <strain evidence="1">NC_groundwater_1818_Pr3_B-0.1um_66_35</strain>
    </source>
</reference>
<evidence type="ECO:0000313" key="1">
    <source>
        <dbReference type="EMBL" id="MBI5130146.1"/>
    </source>
</evidence>
<dbReference type="Proteomes" id="UP000782519">
    <property type="component" value="Unassembled WGS sequence"/>
</dbReference>
<comment type="caution">
    <text evidence="1">The sequence shown here is derived from an EMBL/GenBank/DDBJ whole genome shotgun (WGS) entry which is preliminary data.</text>
</comment>
<name>A0A933W158_RHOPL</name>
<accession>A0A933W158</accession>
<dbReference type="AlphaFoldDB" id="A0A933W158"/>
<evidence type="ECO:0000313" key="2">
    <source>
        <dbReference type="Proteomes" id="UP000782519"/>
    </source>
</evidence>
<gene>
    <name evidence="1" type="ORF">HZA66_11950</name>
</gene>
<protein>
    <submittedName>
        <fullName evidence="1">Uncharacterized protein</fullName>
    </submittedName>
</protein>
<proteinExistence type="predicted"/>
<sequence length="45" mass="4433">MAIRSGRMELAGTALAGSDAIPAAPQATLALETLALGGLLLLICP</sequence>
<organism evidence="1 2">
    <name type="scientific">Rhodopseudomonas palustris</name>
    <dbReference type="NCBI Taxonomy" id="1076"/>
    <lineage>
        <taxon>Bacteria</taxon>
        <taxon>Pseudomonadati</taxon>
        <taxon>Pseudomonadota</taxon>
        <taxon>Alphaproteobacteria</taxon>
        <taxon>Hyphomicrobiales</taxon>
        <taxon>Nitrobacteraceae</taxon>
        <taxon>Rhodopseudomonas</taxon>
    </lineage>
</organism>